<feature type="compositionally biased region" description="Low complexity" evidence="6">
    <location>
        <begin position="133"/>
        <end position="149"/>
    </location>
</feature>
<dbReference type="Proteomes" id="UP000007752">
    <property type="component" value="Chromosome 9"/>
</dbReference>
<keyword evidence="4" id="KW-0238">DNA-binding</keyword>
<evidence type="ECO:0000256" key="1">
    <source>
        <dbReference type="ARBA" id="ARBA00022723"/>
    </source>
</evidence>
<dbReference type="GO" id="GO:0003677">
    <property type="term" value="F:DNA binding"/>
    <property type="evidence" value="ECO:0007669"/>
    <property type="project" value="UniProtKB-KW"/>
</dbReference>
<reference evidence="8" key="2">
    <citation type="submission" date="2008-12" db="EMBL/GenBank/DDBJ databases">
        <title>Improved gene annotation of the rice (Oryza sativa) genomes.</title>
        <authorList>
            <person name="Wang J."/>
            <person name="Li R."/>
            <person name="Fan W."/>
            <person name="Huang Q."/>
            <person name="Zhang J."/>
            <person name="Zhou Y."/>
            <person name="Hu Y."/>
            <person name="Zi S."/>
            <person name="Li J."/>
            <person name="Ni P."/>
            <person name="Zheng H."/>
            <person name="Zhang Y."/>
            <person name="Zhao M."/>
            <person name="Hao Q."/>
            <person name="McDermott J."/>
            <person name="Samudrala R."/>
            <person name="Kristiansen K."/>
            <person name="Wong G.K.-S."/>
        </authorList>
    </citation>
    <scope>NUCLEOTIDE SEQUENCE</scope>
</reference>
<dbReference type="InterPro" id="IPR000571">
    <property type="entry name" value="Znf_CCCH"/>
</dbReference>
<feature type="region of interest" description="Disordered" evidence="6">
    <location>
        <begin position="109"/>
        <end position="179"/>
    </location>
</feature>
<proteinExistence type="predicted"/>
<dbReference type="SUPFAM" id="SSF90229">
    <property type="entry name" value="CCCH zinc finger"/>
    <property type="match status" value="1"/>
</dbReference>
<evidence type="ECO:0000259" key="7">
    <source>
        <dbReference type="PROSITE" id="PS50103"/>
    </source>
</evidence>
<dbReference type="Pfam" id="PF00642">
    <property type="entry name" value="zf-CCCH"/>
    <property type="match status" value="1"/>
</dbReference>
<dbReference type="PROSITE" id="PS50103">
    <property type="entry name" value="ZF_C3H1"/>
    <property type="match status" value="1"/>
</dbReference>
<sequence>MDSAAAERPSSYAVNFPPLLPAPAPAVAGAMGVANHKSVLCMKWREGRCHNGVACRYAHGEEDQRIVPEMRVGGGGTSMHARSSPPRDGASSGSTASIAMAACRIEEQRHGRGGESFILPRSRRKRQALGSGSARSTAPTPPRAHTTPPCSRSVAAPRASTSPLRPSPVPPPATLHSAADVQRSVARALEDFEQRESSSSVFPLAIDIVAEDAMTATSEPKKYTEARAAQGGAARGWWGEELWRAAGEGQRAGSGKRSDARAAPPATAHEEVPGRRRASAFIMSGFKSSQAEVTESTPRRLLTPPSNRHADWRRLPDAAVARVLDLFRLGYLFSPRWIHLWHRLPLYLHDRQFTTPSIPAGNVAQAITNVLELHVGNGV</sequence>
<reference evidence="8" key="1">
    <citation type="journal article" date="2005" name="PLoS Biol.">
        <title>The genomes of Oryza sativa: a history of duplications.</title>
        <authorList>
            <person name="Yu J."/>
            <person name="Wang J."/>
            <person name="Lin W."/>
            <person name="Li S."/>
            <person name="Li H."/>
            <person name="Zhou J."/>
            <person name="Ni P."/>
            <person name="Dong W."/>
            <person name="Hu S."/>
            <person name="Zeng C."/>
            <person name="Zhang J."/>
            <person name="Zhang Y."/>
            <person name="Li R."/>
            <person name="Xu Z."/>
            <person name="Li S."/>
            <person name="Li X."/>
            <person name="Zheng H."/>
            <person name="Cong L."/>
            <person name="Lin L."/>
            <person name="Yin J."/>
            <person name="Geng J."/>
            <person name="Li G."/>
            <person name="Shi J."/>
            <person name="Liu J."/>
            <person name="Lv H."/>
            <person name="Li J."/>
            <person name="Wang J."/>
            <person name="Deng Y."/>
            <person name="Ran L."/>
            <person name="Shi X."/>
            <person name="Wang X."/>
            <person name="Wu Q."/>
            <person name="Li C."/>
            <person name="Ren X."/>
            <person name="Wang J."/>
            <person name="Wang X."/>
            <person name="Li D."/>
            <person name="Liu D."/>
            <person name="Zhang X."/>
            <person name="Ji Z."/>
            <person name="Zhao W."/>
            <person name="Sun Y."/>
            <person name="Zhang Z."/>
            <person name="Bao J."/>
            <person name="Han Y."/>
            <person name="Dong L."/>
            <person name="Ji J."/>
            <person name="Chen P."/>
            <person name="Wu S."/>
            <person name="Liu J."/>
            <person name="Xiao Y."/>
            <person name="Bu D."/>
            <person name="Tan J."/>
            <person name="Yang L."/>
            <person name="Ye C."/>
            <person name="Zhang J."/>
            <person name="Xu J."/>
            <person name="Zhou Y."/>
            <person name="Yu Y."/>
            <person name="Zhang B."/>
            <person name="Zhuang S."/>
            <person name="Wei H."/>
            <person name="Liu B."/>
            <person name="Lei M."/>
            <person name="Yu H."/>
            <person name="Li Y."/>
            <person name="Xu H."/>
            <person name="Wei S."/>
            <person name="He X."/>
            <person name="Fang L."/>
            <person name="Zhang Z."/>
            <person name="Zhang Y."/>
            <person name="Huang X."/>
            <person name="Su Z."/>
            <person name="Tong W."/>
            <person name="Li J."/>
            <person name="Tong Z."/>
            <person name="Li S."/>
            <person name="Ye J."/>
            <person name="Wang L."/>
            <person name="Fang L."/>
            <person name="Lei T."/>
            <person name="Chen C."/>
            <person name="Chen H."/>
            <person name="Xu Z."/>
            <person name="Li H."/>
            <person name="Huang H."/>
            <person name="Zhang F."/>
            <person name="Xu H."/>
            <person name="Li N."/>
            <person name="Zhao C."/>
            <person name="Li S."/>
            <person name="Dong L."/>
            <person name="Huang Y."/>
            <person name="Li L."/>
            <person name="Xi Y."/>
            <person name="Qi Q."/>
            <person name="Li W."/>
            <person name="Zhang B."/>
            <person name="Hu W."/>
            <person name="Zhang Y."/>
            <person name="Tian X."/>
            <person name="Jiao Y."/>
            <person name="Liang X."/>
            <person name="Jin J."/>
            <person name="Gao L."/>
            <person name="Zheng W."/>
            <person name="Hao B."/>
            <person name="Liu S."/>
            <person name="Wang W."/>
            <person name="Yuan L."/>
            <person name="Cao M."/>
            <person name="McDermott J."/>
            <person name="Samudrala R."/>
            <person name="Wang J."/>
            <person name="Wong G.K."/>
            <person name="Yang H."/>
        </authorList>
    </citation>
    <scope>NUCLEOTIDE SEQUENCE [LARGE SCALE GENOMIC DNA]</scope>
</reference>
<keyword evidence="3 5" id="KW-0862">Zinc</keyword>
<feature type="region of interest" description="Disordered" evidence="6">
    <location>
        <begin position="248"/>
        <end position="273"/>
    </location>
</feature>
<evidence type="ECO:0000313" key="8">
    <source>
        <dbReference type="EMBL" id="EEE69413.1"/>
    </source>
</evidence>
<gene>
    <name evidence="8" type="ORF">OsJ_28781</name>
</gene>
<feature type="domain" description="C3H1-type" evidence="7">
    <location>
        <begin position="35"/>
        <end position="62"/>
    </location>
</feature>
<evidence type="ECO:0000256" key="5">
    <source>
        <dbReference type="PROSITE-ProRule" id="PRU00723"/>
    </source>
</evidence>
<dbReference type="EMBL" id="CM000146">
    <property type="protein sequence ID" value="EEE69413.1"/>
    <property type="molecule type" value="Genomic_DNA"/>
</dbReference>
<feature type="zinc finger region" description="C3H1-type" evidence="5">
    <location>
        <begin position="35"/>
        <end position="62"/>
    </location>
</feature>
<evidence type="ECO:0000256" key="2">
    <source>
        <dbReference type="ARBA" id="ARBA00022771"/>
    </source>
</evidence>
<protein>
    <recommendedName>
        <fullName evidence="7">C3H1-type domain-containing protein</fullName>
    </recommendedName>
</protein>
<name>B9G2R6_ORYSJ</name>
<keyword evidence="1 5" id="KW-0479">Metal-binding</keyword>
<feature type="region of interest" description="Disordered" evidence="6">
    <location>
        <begin position="71"/>
        <end position="95"/>
    </location>
</feature>
<dbReference type="SMART" id="SM00356">
    <property type="entry name" value="ZnF_C3H1"/>
    <property type="match status" value="1"/>
</dbReference>
<evidence type="ECO:0000256" key="3">
    <source>
        <dbReference type="ARBA" id="ARBA00022833"/>
    </source>
</evidence>
<dbReference type="InterPro" id="IPR036855">
    <property type="entry name" value="Znf_CCCH_sf"/>
</dbReference>
<dbReference type="Gene3D" id="4.10.1000.10">
    <property type="entry name" value="Zinc finger, CCCH-type"/>
    <property type="match status" value="1"/>
</dbReference>
<dbReference type="GO" id="GO:0008270">
    <property type="term" value="F:zinc ion binding"/>
    <property type="evidence" value="ECO:0007669"/>
    <property type="project" value="UniProtKB-KW"/>
</dbReference>
<evidence type="ECO:0000256" key="4">
    <source>
        <dbReference type="ARBA" id="ARBA00023125"/>
    </source>
</evidence>
<keyword evidence="2 5" id="KW-0863">Zinc-finger</keyword>
<dbReference type="AlphaFoldDB" id="B9G2R6"/>
<accession>B9G2R6</accession>
<organism evidence="8">
    <name type="scientific">Oryza sativa subsp. japonica</name>
    <name type="common">Rice</name>
    <dbReference type="NCBI Taxonomy" id="39947"/>
    <lineage>
        <taxon>Eukaryota</taxon>
        <taxon>Viridiplantae</taxon>
        <taxon>Streptophyta</taxon>
        <taxon>Embryophyta</taxon>
        <taxon>Tracheophyta</taxon>
        <taxon>Spermatophyta</taxon>
        <taxon>Magnoliopsida</taxon>
        <taxon>Liliopsida</taxon>
        <taxon>Poales</taxon>
        <taxon>Poaceae</taxon>
        <taxon>BOP clade</taxon>
        <taxon>Oryzoideae</taxon>
        <taxon>Oryzeae</taxon>
        <taxon>Oryzinae</taxon>
        <taxon>Oryza</taxon>
        <taxon>Oryza sativa</taxon>
    </lineage>
</organism>
<evidence type="ECO:0000256" key="6">
    <source>
        <dbReference type="SAM" id="MobiDB-lite"/>
    </source>
</evidence>